<comment type="function">
    <text evidence="4">Catalyzes ATP-dependent phosphorylation of adenosylcobinamide and addition of GMP to adenosylcobinamide phosphate.</text>
</comment>
<dbReference type="GO" id="GO:0043752">
    <property type="term" value="F:adenosylcobinamide kinase activity"/>
    <property type="evidence" value="ECO:0007669"/>
    <property type="project" value="UniProtKB-EC"/>
</dbReference>
<reference evidence="20 21" key="1">
    <citation type="journal article" date="2013" name="Genome Announc.">
        <title>Whole-Genome Sequence of the Clinical Strain Corynebacterium argentoratense DSM 44202, Isolated from a Human Throat Specimen.</title>
        <authorList>
            <person name="Bomholt C."/>
            <person name="Glaub A."/>
            <person name="Gravermann K."/>
            <person name="Albersmeier A."/>
            <person name="Brinkrolf K."/>
            <person name="Ruckert C."/>
            <person name="Tauch A."/>
        </authorList>
    </citation>
    <scope>NUCLEOTIDE SEQUENCE [LARGE SCALE GENOMIC DNA]</scope>
    <source>
        <strain evidence="20">DSM 44202</strain>
    </source>
</reference>
<evidence type="ECO:0000256" key="19">
    <source>
        <dbReference type="PIRSR" id="PIRSR006135-2"/>
    </source>
</evidence>
<evidence type="ECO:0000256" key="8">
    <source>
        <dbReference type="ARBA" id="ARBA00012016"/>
    </source>
</evidence>
<keyword evidence="11" id="KW-0808">Transferase</keyword>
<dbReference type="PIRSF" id="PIRSF006135">
    <property type="entry name" value="CobU"/>
    <property type="match status" value="1"/>
</dbReference>
<dbReference type="GeneID" id="78250131"/>
<dbReference type="STRING" id="1348662.CARG_06845"/>
<name>U3GXZ8_9CORY</name>
<evidence type="ECO:0000256" key="16">
    <source>
        <dbReference type="ARBA" id="ARBA00029570"/>
    </source>
</evidence>
<dbReference type="GO" id="GO:0005524">
    <property type="term" value="F:ATP binding"/>
    <property type="evidence" value="ECO:0007669"/>
    <property type="project" value="UniProtKB-KW"/>
</dbReference>
<evidence type="ECO:0000256" key="3">
    <source>
        <dbReference type="ARBA" id="ARBA00001522"/>
    </source>
</evidence>
<evidence type="ECO:0000256" key="17">
    <source>
        <dbReference type="ARBA" id="ARBA00030571"/>
    </source>
</evidence>
<evidence type="ECO:0000256" key="18">
    <source>
        <dbReference type="PIRSR" id="PIRSR006135-1"/>
    </source>
</evidence>
<feature type="binding site" evidence="19">
    <location>
        <position position="86"/>
    </location>
    <ligand>
        <name>GTP</name>
        <dbReference type="ChEBI" id="CHEBI:37565"/>
    </ligand>
</feature>
<dbReference type="GO" id="GO:0005525">
    <property type="term" value="F:GTP binding"/>
    <property type="evidence" value="ECO:0007669"/>
    <property type="project" value="UniProtKB-KW"/>
</dbReference>
<evidence type="ECO:0000256" key="4">
    <source>
        <dbReference type="ARBA" id="ARBA00003889"/>
    </source>
</evidence>
<evidence type="ECO:0000256" key="2">
    <source>
        <dbReference type="ARBA" id="ARBA00000711"/>
    </source>
</evidence>
<dbReference type="PANTHER" id="PTHR34848:SF1">
    <property type="entry name" value="BIFUNCTIONAL ADENOSYLCOBALAMIN BIOSYNTHESIS PROTEIN COBU"/>
    <property type="match status" value="1"/>
</dbReference>
<evidence type="ECO:0000256" key="9">
    <source>
        <dbReference type="ARBA" id="ARBA00012523"/>
    </source>
</evidence>
<evidence type="ECO:0000256" key="14">
    <source>
        <dbReference type="ARBA" id="ARBA00022840"/>
    </source>
</evidence>
<feature type="binding site" evidence="19">
    <location>
        <begin position="7"/>
        <end position="14"/>
    </location>
    <ligand>
        <name>GTP</name>
        <dbReference type="ChEBI" id="CHEBI:37565"/>
    </ligand>
</feature>
<evidence type="ECO:0000256" key="6">
    <source>
        <dbReference type="ARBA" id="ARBA00005159"/>
    </source>
</evidence>
<dbReference type="GO" id="GO:0009236">
    <property type="term" value="P:cobalamin biosynthetic process"/>
    <property type="evidence" value="ECO:0007669"/>
    <property type="project" value="UniProtKB-UniPathway"/>
</dbReference>
<evidence type="ECO:0000256" key="12">
    <source>
        <dbReference type="ARBA" id="ARBA00022741"/>
    </source>
</evidence>
<dbReference type="GO" id="GO:0008820">
    <property type="term" value="F:cobinamide phosphate guanylyltransferase activity"/>
    <property type="evidence" value="ECO:0007669"/>
    <property type="project" value="UniProtKB-EC"/>
</dbReference>
<dbReference type="EC" id="2.7.7.62" evidence="9"/>
<dbReference type="HOGENOM" id="CLU_094161_0_1_11"/>
<evidence type="ECO:0000256" key="7">
    <source>
        <dbReference type="ARBA" id="ARBA00007490"/>
    </source>
</evidence>
<dbReference type="eggNOG" id="COG2087">
    <property type="taxonomic scope" value="Bacteria"/>
</dbReference>
<comment type="similarity">
    <text evidence="7">Belongs to the CobU/CobP family.</text>
</comment>
<comment type="pathway">
    <text evidence="6">Cofactor biosynthesis; adenosylcobalamin biosynthesis; adenosylcobalamin from cob(II)yrinate a,c-diamide: step 5/7.</text>
</comment>
<dbReference type="PANTHER" id="PTHR34848">
    <property type="match status" value="1"/>
</dbReference>
<dbReference type="EMBL" id="CP006365">
    <property type="protein sequence ID" value="AGU15493.1"/>
    <property type="molecule type" value="Genomic_DNA"/>
</dbReference>
<keyword evidence="14" id="KW-0067">ATP-binding</keyword>
<gene>
    <name evidence="20" type="ORF">CARG_06845</name>
</gene>
<dbReference type="InterPro" id="IPR027417">
    <property type="entry name" value="P-loop_NTPase"/>
</dbReference>
<evidence type="ECO:0000313" key="20">
    <source>
        <dbReference type="EMBL" id="AGU15493.1"/>
    </source>
</evidence>
<keyword evidence="21" id="KW-1185">Reference proteome</keyword>
<dbReference type="CDD" id="cd00544">
    <property type="entry name" value="CobU"/>
    <property type="match status" value="1"/>
</dbReference>
<dbReference type="Gene3D" id="3.40.50.300">
    <property type="entry name" value="P-loop containing nucleotide triphosphate hydrolases"/>
    <property type="match status" value="1"/>
</dbReference>
<protein>
    <recommendedName>
        <fullName evidence="16">Adenosylcobinamide kinase</fullName>
        <ecNumber evidence="8">2.7.1.156</ecNumber>
        <ecNumber evidence="9">2.7.7.62</ecNumber>
    </recommendedName>
    <alternativeName>
        <fullName evidence="17">Adenosylcobinamide-phosphate guanylyltransferase</fullName>
    </alternativeName>
</protein>
<accession>U3GXZ8</accession>
<dbReference type="NCBIfam" id="NF004469">
    <property type="entry name" value="PRK05800.1"/>
    <property type="match status" value="1"/>
</dbReference>
<dbReference type="PATRIC" id="fig|1348662.3.peg.1345"/>
<evidence type="ECO:0000256" key="10">
    <source>
        <dbReference type="ARBA" id="ARBA00022573"/>
    </source>
</evidence>
<dbReference type="SUPFAM" id="SSF52540">
    <property type="entry name" value="P-loop containing nucleoside triphosphate hydrolases"/>
    <property type="match status" value="1"/>
</dbReference>
<sequence>MRTLVLGGARSGKSLFAEELVAGRSCLYIATARPWPGDTDFAERINQHVQRRPLHWATEDQRDLLDVLDALDDRDQADPRGVILVDDLGTWLTHLLDSAGAWDQPRGSISEHTNRLLDILSTCKQDIILVSPEVGMGVIPESRAGRLFRDEIGTLNQRIADICERVVLSIAGQSIIIKDTPVD</sequence>
<dbReference type="InterPro" id="IPR003203">
    <property type="entry name" value="CobU/CobP"/>
</dbReference>
<keyword evidence="15 19" id="KW-0342">GTP-binding</keyword>
<feature type="binding site" evidence="19">
    <location>
        <begin position="30"/>
        <end position="32"/>
    </location>
    <ligand>
        <name>GTP</name>
        <dbReference type="ChEBI" id="CHEBI:37565"/>
    </ligand>
</feature>
<dbReference type="RefSeq" id="WP_020976651.1">
    <property type="nucleotide sequence ID" value="NC_022198.1"/>
</dbReference>
<evidence type="ECO:0000256" key="5">
    <source>
        <dbReference type="ARBA" id="ARBA00004692"/>
    </source>
</evidence>
<comment type="catalytic activity">
    <reaction evidence="1">
        <text>adenosylcob(III)inamide + ATP = adenosylcob(III)inamide phosphate + ADP + H(+)</text>
        <dbReference type="Rhea" id="RHEA:15769"/>
        <dbReference type="ChEBI" id="CHEBI:2480"/>
        <dbReference type="ChEBI" id="CHEBI:15378"/>
        <dbReference type="ChEBI" id="CHEBI:30616"/>
        <dbReference type="ChEBI" id="CHEBI:58502"/>
        <dbReference type="ChEBI" id="CHEBI:456216"/>
        <dbReference type="EC" id="2.7.1.156"/>
    </reaction>
</comment>
<dbReference type="AlphaFoldDB" id="U3GXZ8"/>
<keyword evidence="13" id="KW-0418">Kinase</keyword>
<dbReference type="UniPathway" id="UPA00148">
    <property type="reaction ID" value="UER00236"/>
</dbReference>
<evidence type="ECO:0000256" key="11">
    <source>
        <dbReference type="ARBA" id="ARBA00022679"/>
    </source>
</evidence>
<evidence type="ECO:0000256" key="1">
    <source>
        <dbReference type="ARBA" id="ARBA00000312"/>
    </source>
</evidence>
<comment type="catalytic activity">
    <reaction evidence="3">
        <text>adenosylcob(III)inamide + GTP = adenosylcob(III)inamide phosphate + GDP + H(+)</text>
        <dbReference type="Rhea" id="RHEA:15765"/>
        <dbReference type="ChEBI" id="CHEBI:2480"/>
        <dbReference type="ChEBI" id="CHEBI:15378"/>
        <dbReference type="ChEBI" id="CHEBI:37565"/>
        <dbReference type="ChEBI" id="CHEBI:58189"/>
        <dbReference type="ChEBI" id="CHEBI:58502"/>
        <dbReference type="EC" id="2.7.1.156"/>
    </reaction>
</comment>
<evidence type="ECO:0000256" key="15">
    <source>
        <dbReference type="ARBA" id="ARBA00023134"/>
    </source>
</evidence>
<keyword evidence="12 19" id="KW-0547">Nucleotide-binding</keyword>
<dbReference type="OrthoDB" id="9788370at2"/>
<evidence type="ECO:0000313" key="21">
    <source>
        <dbReference type="Proteomes" id="UP000016943"/>
    </source>
</evidence>
<comment type="pathway">
    <text evidence="5">Cofactor biosynthesis; adenosylcobalamin biosynthesis; adenosylcobalamin from cob(II)yrinate a,c-diamide: step 6/7.</text>
</comment>
<dbReference type="Proteomes" id="UP000016943">
    <property type="component" value="Chromosome"/>
</dbReference>
<evidence type="ECO:0000256" key="13">
    <source>
        <dbReference type="ARBA" id="ARBA00022777"/>
    </source>
</evidence>
<dbReference type="EC" id="2.7.1.156" evidence="8"/>
<proteinExistence type="inferred from homology"/>
<feature type="active site" description="GMP-histidine intermediate" evidence="18">
    <location>
        <position position="48"/>
    </location>
</feature>
<comment type="catalytic activity">
    <reaction evidence="2">
        <text>adenosylcob(III)inamide phosphate + GTP + H(+) = adenosylcob(III)inamide-GDP + diphosphate</text>
        <dbReference type="Rhea" id="RHEA:22712"/>
        <dbReference type="ChEBI" id="CHEBI:15378"/>
        <dbReference type="ChEBI" id="CHEBI:33019"/>
        <dbReference type="ChEBI" id="CHEBI:37565"/>
        <dbReference type="ChEBI" id="CHEBI:58502"/>
        <dbReference type="ChEBI" id="CHEBI:60487"/>
        <dbReference type="EC" id="2.7.7.62"/>
    </reaction>
</comment>
<dbReference type="KEGG" id="caz:CARG_06845"/>
<organism evidence="20 21">
    <name type="scientific">Corynebacterium argentoratense DSM 44202</name>
    <dbReference type="NCBI Taxonomy" id="1348662"/>
    <lineage>
        <taxon>Bacteria</taxon>
        <taxon>Bacillati</taxon>
        <taxon>Actinomycetota</taxon>
        <taxon>Actinomycetes</taxon>
        <taxon>Mycobacteriales</taxon>
        <taxon>Corynebacteriaceae</taxon>
        <taxon>Corynebacterium</taxon>
    </lineage>
</organism>
<keyword evidence="10" id="KW-0169">Cobalamin biosynthesis</keyword>
<dbReference type="Pfam" id="PF02283">
    <property type="entry name" value="CobU"/>
    <property type="match status" value="1"/>
</dbReference>